<accession>A0A146LCB1</accession>
<proteinExistence type="inferred from homology"/>
<dbReference type="EMBL" id="GDHC01013932">
    <property type="protein sequence ID" value="JAQ04697.1"/>
    <property type="molecule type" value="Transcribed_RNA"/>
</dbReference>
<dbReference type="GO" id="GO:0051301">
    <property type="term" value="P:cell division"/>
    <property type="evidence" value="ECO:0007669"/>
    <property type="project" value="UniProtKB-KW"/>
</dbReference>
<dbReference type="PANTHER" id="PTHR15323">
    <property type="entry name" value="D123 PROTEIN"/>
    <property type="match status" value="1"/>
</dbReference>
<gene>
    <name evidence="2" type="primary">cdc123_3</name>
    <name evidence="2" type="ORF">g.34491</name>
</gene>
<name>A0A146LCB1_LYGHE</name>
<dbReference type="InterPro" id="IPR009772">
    <property type="entry name" value="CDC123"/>
</dbReference>
<comment type="similarity">
    <text evidence="1">Belongs to the CDC123 family.</text>
</comment>
<organism evidence="2">
    <name type="scientific">Lygus hesperus</name>
    <name type="common">Western plant bug</name>
    <dbReference type="NCBI Taxonomy" id="30085"/>
    <lineage>
        <taxon>Eukaryota</taxon>
        <taxon>Metazoa</taxon>
        <taxon>Ecdysozoa</taxon>
        <taxon>Arthropoda</taxon>
        <taxon>Hexapoda</taxon>
        <taxon>Insecta</taxon>
        <taxon>Pterygota</taxon>
        <taxon>Neoptera</taxon>
        <taxon>Paraneoptera</taxon>
        <taxon>Hemiptera</taxon>
        <taxon>Heteroptera</taxon>
        <taxon>Panheteroptera</taxon>
        <taxon>Cimicomorpha</taxon>
        <taxon>Miridae</taxon>
        <taxon>Mirini</taxon>
        <taxon>Lygus</taxon>
    </lineage>
</organism>
<keyword evidence="2" id="KW-0132">Cell division</keyword>
<protein>
    <submittedName>
        <fullName evidence="2">Cell division cycle protein 123</fullName>
    </submittedName>
</protein>
<evidence type="ECO:0000313" key="2">
    <source>
        <dbReference type="EMBL" id="JAQ04697.1"/>
    </source>
</evidence>
<dbReference type="AlphaFoldDB" id="A0A146LCB1"/>
<keyword evidence="2" id="KW-0131">Cell cycle</keyword>
<sequence>MYMPAADSWTTDAGTERTGSLATLYDTRPYIVLLKWSNLFPSREFRIFVVHNLLVGITQRDLVMYEELQSSRRREEILGLISNFHRDVFSKHFTSTTSHCCYDIYIDKFDTVFIIDVSALHTDCTDGVLFSLQDELLPLTALDPLTEPFMRHLHQIRNSRYLRPIFEDCGDGVVDSEVVDGAQFLQTYVPTSLHCIPFRVVTGEHEREGHRRAIVQSTALRLPSDNINLSDSHAIEAFIASQSATVEEDGDSDGVE</sequence>
<evidence type="ECO:0000256" key="1">
    <source>
        <dbReference type="ARBA" id="ARBA00011047"/>
    </source>
</evidence>
<dbReference type="Pfam" id="PF07065">
    <property type="entry name" value="D123"/>
    <property type="match status" value="1"/>
</dbReference>
<dbReference type="PANTHER" id="PTHR15323:SF6">
    <property type="entry name" value="CELL DIVISION CYCLE PROTEIN 123 HOMOLOG"/>
    <property type="match status" value="1"/>
</dbReference>
<reference evidence="2" key="1">
    <citation type="journal article" date="2016" name="Gigascience">
        <title>De novo construction of an expanded transcriptome assembly for the western tarnished plant bug, Lygus hesperus.</title>
        <authorList>
            <person name="Tassone E.E."/>
            <person name="Geib S.M."/>
            <person name="Hall B."/>
            <person name="Fabrick J.A."/>
            <person name="Brent C.S."/>
            <person name="Hull J.J."/>
        </authorList>
    </citation>
    <scope>NUCLEOTIDE SEQUENCE</scope>
</reference>
<dbReference type="GO" id="GO:0005737">
    <property type="term" value="C:cytoplasm"/>
    <property type="evidence" value="ECO:0007669"/>
    <property type="project" value="TreeGrafter"/>
</dbReference>